<evidence type="ECO:0000313" key="2">
    <source>
        <dbReference type="Proteomes" id="UP000054538"/>
    </source>
</evidence>
<reference evidence="2" key="2">
    <citation type="submission" date="2015-01" db="EMBL/GenBank/DDBJ databases">
        <title>Evolutionary Origins and Diversification of the Mycorrhizal Mutualists.</title>
        <authorList>
            <consortium name="DOE Joint Genome Institute"/>
            <consortium name="Mycorrhizal Genomics Consortium"/>
            <person name="Kohler A."/>
            <person name="Kuo A."/>
            <person name="Nagy L.G."/>
            <person name="Floudas D."/>
            <person name="Copeland A."/>
            <person name="Barry K.W."/>
            <person name="Cichocki N."/>
            <person name="Veneault-Fourrey C."/>
            <person name="LaButti K."/>
            <person name="Lindquist E.A."/>
            <person name="Lipzen A."/>
            <person name="Lundell T."/>
            <person name="Morin E."/>
            <person name="Murat C."/>
            <person name="Riley R."/>
            <person name="Ohm R."/>
            <person name="Sun H."/>
            <person name="Tunlid A."/>
            <person name="Henrissat B."/>
            <person name="Grigoriev I.V."/>
            <person name="Hibbett D.S."/>
            <person name="Martin F."/>
        </authorList>
    </citation>
    <scope>NUCLEOTIDE SEQUENCE [LARGE SCALE GENOMIC DNA]</scope>
    <source>
        <strain evidence="2">Ve08.2h10</strain>
    </source>
</reference>
<dbReference type="AlphaFoldDB" id="A0A0D0CMX5"/>
<evidence type="ECO:0000313" key="1">
    <source>
        <dbReference type="EMBL" id="KIK71956.1"/>
    </source>
</evidence>
<accession>A0A0D0CMX5</accession>
<organism evidence="1 2">
    <name type="scientific">Paxillus rubicundulus Ve08.2h10</name>
    <dbReference type="NCBI Taxonomy" id="930991"/>
    <lineage>
        <taxon>Eukaryota</taxon>
        <taxon>Fungi</taxon>
        <taxon>Dikarya</taxon>
        <taxon>Basidiomycota</taxon>
        <taxon>Agaricomycotina</taxon>
        <taxon>Agaricomycetes</taxon>
        <taxon>Agaricomycetidae</taxon>
        <taxon>Boletales</taxon>
        <taxon>Paxilineae</taxon>
        <taxon>Paxillaceae</taxon>
        <taxon>Paxillus</taxon>
    </lineage>
</organism>
<gene>
    <name evidence="1" type="ORF">PAXRUDRAFT_181560</name>
</gene>
<dbReference type="SUPFAM" id="SSF56112">
    <property type="entry name" value="Protein kinase-like (PK-like)"/>
    <property type="match status" value="1"/>
</dbReference>
<dbReference type="Gene3D" id="1.10.510.10">
    <property type="entry name" value="Transferase(Phosphotransferase) domain 1"/>
    <property type="match status" value="1"/>
</dbReference>
<dbReference type="STRING" id="930991.A0A0D0CMX5"/>
<dbReference type="OrthoDB" id="5987198at2759"/>
<dbReference type="EMBL" id="KN831418">
    <property type="protein sequence ID" value="KIK71956.1"/>
    <property type="molecule type" value="Genomic_DNA"/>
</dbReference>
<sequence>QTVPEFQHSDEPRNPFPTDVYYLGNMIREDFMTGKVGFDFMAGLVNDMVQDDPSKRPTMDEVVARFEGIRKALSRSKLRSRVISKDESKVDGVFRSIAHWTRRIWFVMRRIPPVPVL</sequence>
<protein>
    <recommendedName>
        <fullName evidence="3">Protein kinase domain-containing protein</fullName>
    </recommendedName>
</protein>
<dbReference type="HOGENOM" id="CLU_2090546_0_0_1"/>
<reference evidence="1 2" key="1">
    <citation type="submission" date="2014-04" db="EMBL/GenBank/DDBJ databases">
        <authorList>
            <consortium name="DOE Joint Genome Institute"/>
            <person name="Kuo A."/>
            <person name="Kohler A."/>
            <person name="Jargeat P."/>
            <person name="Nagy L.G."/>
            <person name="Floudas D."/>
            <person name="Copeland A."/>
            <person name="Barry K.W."/>
            <person name="Cichocki N."/>
            <person name="Veneault-Fourrey C."/>
            <person name="LaButti K."/>
            <person name="Lindquist E.A."/>
            <person name="Lipzen A."/>
            <person name="Lundell T."/>
            <person name="Morin E."/>
            <person name="Murat C."/>
            <person name="Sun H."/>
            <person name="Tunlid A."/>
            <person name="Henrissat B."/>
            <person name="Grigoriev I.V."/>
            <person name="Hibbett D.S."/>
            <person name="Martin F."/>
            <person name="Nordberg H.P."/>
            <person name="Cantor M.N."/>
            <person name="Hua S.X."/>
        </authorList>
    </citation>
    <scope>NUCLEOTIDE SEQUENCE [LARGE SCALE GENOMIC DNA]</scope>
    <source>
        <strain evidence="1 2">Ve08.2h10</strain>
    </source>
</reference>
<dbReference type="InterPro" id="IPR011009">
    <property type="entry name" value="Kinase-like_dom_sf"/>
</dbReference>
<evidence type="ECO:0008006" key="3">
    <source>
        <dbReference type="Google" id="ProtNLM"/>
    </source>
</evidence>
<feature type="non-terminal residue" evidence="1">
    <location>
        <position position="117"/>
    </location>
</feature>
<name>A0A0D0CMX5_9AGAM</name>
<dbReference type="Proteomes" id="UP000054538">
    <property type="component" value="Unassembled WGS sequence"/>
</dbReference>
<dbReference type="InParanoid" id="A0A0D0CMX5"/>
<keyword evidence="2" id="KW-1185">Reference proteome</keyword>
<proteinExistence type="predicted"/>